<sequence>MRGLIDAWNITGEKSLWFRGHSDFTWGLTPGLHRWPKGAYHERELVRDFAIHSPRFLDHAPASGLGRLAVMQHYGMPTRLLDWTESYLVALWFAVEGPGHGGDAALWAMRPAYLNRETLGEHSIPPEGDSRLRDHVLPDPETRIRTVRASRPAAFRPVRTSARIVAQRGTFTVHGADQRPLDVILEELHGTATKGMQAAKLRIPADSRHEILTELRFAGITDSTVFPELSGISREIFRRYVG</sequence>
<evidence type="ECO:0000313" key="2">
    <source>
        <dbReference type="EMBL" id="MBY8877380.1"/>
    </source>
</evidence>
<gene>
    <name evidence="2" type="ORF">K7862_06960</name>
</gene>
<dbReference type="InterPro" id="IPR014966">
    <property type="entry name" value="FRG-dom"/>
</dbReference>
<proteinExistence type="predicted"/>
<comment type="caution">
    <text evidence="2">The sequence shown here is derived from an EMBL/GenBank/DDBJ whole genome shotgun (WGS) entry which is preliminary data.</text>
</comment>
<evidence type="ECO:0000313" key="3">
    <source>
        <dbReference type="Proteomes" id="UP000778578"/>
    </source>
</evidence>
<dbReference type="Pfam" id="PF08867">
    <property type="entry name" value="FRG"/>
    <property type="match status" value="1"/>
</dbReference>
<dbReference type="SMART" id="SM00901">
    <property type="entry name" value="FRG"/>
    <property type="match status" value="1"/>
</dbReference>
<dbReference type="EMBL" id="JAINZZ010000005">
    <property type="protein sequence ID" value="MBY8877380.1"/>
    <property type="molecule type" value="Genomic_DNA"/>
</dbReference>
<dbReference type="Proteomes" id="UP000778578">
    <property type="component" value="Unassembled WGS sequence"/>
</dbReference>
<keyword evidence="3" id="KW-1185">Reference proteome</keyword>
<evidence type="ECO:0000259" key="1">
    <source>
        <dbReference type="SMART" id="SM00901"/>
    </source>
</evidence>
<name>A0ABS7Q4N3_9ACTN</name>
<organism evidence="2 3">
    <name type="scientific">Actinacidiphila acidipaludis</name>
    <dbReference type="NCBI Taxonomy" id="2873382"/>
    <lineage>
        <taxon>Bacteria</taxon>
        <taxon>Bacillati</taxon>
        <taxon>Actinomycetota</taxon>
        <taxon>Actinomycetes</taxon>
        <taxon>Kitasatosporales</taxon>
        <taxon>Streptomycetaceae</taxon>
        <taxon>Actinacidiphila</taxon>
    </lineage>
</organism>
<accession>A0ABS7Q4N3</accession>
<protein>
    <submittedName>
        <fullName evidence="2">FRG domain-containing protein</fullName>
    </submittedName>
</protein>
<reference evidence="2 3" key="1">
    <citation type="submission" date="2021-08" db="EMBL/GenBank/DDBJ databases">
        <title>WGS of actinomycetes from Thailand.</title>
        <authorList>
            <person name="Thawai C."/>
        </authorList>
    </citation>
    <scope>NUCLEOTIDE SEQUENCE [LARGE SCALE GENOMIC DNA]</scope>
    <source>
        <strain evidence="2 3">PLK6-54</strain>
    </source>
</reference>
<feature type="domain" description="FRG" evidence="1">
    <location>
        <begin position="12"/>
        <end position="107"/>
    </location>
</feature>